<evidence type="ECO:0000259" key="1">
    <source>
        <dbReference type="Pfam" id="PF00646"/>
    </source>
</evidence>
<dbReference type="Gene3D" id="1.20.1280.50">
    <property type="match status" value="1"/>
</dbReference>
<dbReference type="PANTHER" id="PTHR32133:SF411">
    <property type="entry name" value="F-BOX DOMAIN-CONTAINING PROTEIN"/>
    <property type="match status" value="1"/>
</dbReference>
<comment type="caution">
    <text evidence="2">The sequence shown here is derived from an EMBL/GenBank/DDBJ whole genome shotgun (WGS) entry which is preliminary data.</text>
</comment>
<dbReference type="PANTHER" id="PTHR32133">
    <property type="entry name" value="OS07G0120400 PROTEIN"/>
    <property type="match status" value="1"/>
</dbReference>
<evidence type="ECO:0000313" key="2">
    <source>
        <dbReference type="EMBL" id="KAK1642182.1"/>
    </source>
</evidence>
<dbReference type="SUPFAM" id="SSF81383">
    <property type="entry name" value="F-box domain"/>
    <property type="match status" value="1"/>
</dbReference>
<name>A0AAD8W606_LOLMU</name>
<feature type="domain" description="F-box" evidence="1">
    <location>
        <begin position="16"/>
        <end position="57"/>
    </location>
</feature>
<organism evidence="2 3">
    <name type="scientific">Lolium multiflorum</name>
    <name type="common">Italian ryegrass</name>
    <name type="synonym">Lolium perenne subsp. multiflorum</name>
    <dbReference type="NCBI Taxonomy" id="4521"/>
    <lineage>
        <taxon>Eukaryota</taxon>
        <taxon>Viridiplantae</taxon>
        <taxon>Streptophyta</taxon>
        <taxon>Embryophyta</taxon>
        <taxon>Tracheophyta</taxon>
        <taxon>Spermatophyta</taxon>
        <taxon>Magnoliopsida</taxon>
        <taxon>Liliopsida</taxon>
        <taxon>Poales</taxon>
        <taxon>Poaceae</taxon>
        <taxon>BOP clade</taxon>
        <taxon>Pooideae</taxon>
        <taxon>Poodae</taxon>
        <taxon>Poeae</taxon>
        <taxon>Poeae Chloroplast Group 2 (Poeae type)</taxon>
        <taxon>Loliodinae</taxon>
        <taxon>Loliinae</taxon>
        <taxon>Lolium</taxon>
    </lineage>
</organism>
<dbReference type="Pfam" id="PF00646">
    <property type="entry name" value="F-box"/>
    <property type="match status" value="1"/>
</dbReference>
<dbReference type="Proteomes" id="UP001231189">
    <property type="component" value="Unassembled WGS sequence"/>
</dbReference>
<evidence type="ECO:0000313" key="3">
    <source>
        <dbReference type="Proteomes" id="UP001231189"/>
    </source>
</evidence>
<reference evidence="2" key="1">
    <citation type="submission" date="2023-07" db="EMBL/GenBank/DDBJ databases">
        <title>A chromosome-level genome assembly of Lolium multiflorum.</title>
        <authorList>
            <person name="Chen Y."/>
            <person name="Copetti D."/>
            <person name="Kolliker R."/>
            <person name="Studer B."/>
        </authorList>
    </citation>
    <scope>NUCLEOTIDE SEQUENCE</scope>
    <source>
        <strain evidence="2">02402/16</strain>
        <tissue evidence="2">Leaf</tissue>
    </source>
</reference>
<dbReference type="InterPro" id="IPR036047">
    <property type="entry name" value="F-box-like_dom_sf"/>
</dbReference>
<gene>
    <name evidence="2" type="ORF">QYE76_059987</name>
</gene>
<dbReference type="InterPro" id="IPR001810">
    <property type="entry name" value="F-box_dom"/>
</dbReference>
<sequence length="81" mass="8856">MLPPHPTGAQASAPPLPEELLEEIFLRLPPDEPAWLVRASLASKLWLGLVTGPAFHRRYRDFHGAPPMLGFFHSGSSDSGL</sequence>
<keyword evidence="3" id="KW-1185">Reference proteome</keyword>
<dbReference type="EMBL" id="JAUUTY010000004">
    <property type="protein sequence ID" value="KAK1642182.1"/>
    <property type="molecule type" value="Genomic_DNA"/>
</dbReference>
<protein>
    <recommendedName>
        <fullName evidence="1">F-box domain-containing protein</fullName>
    </recommendedName>
</protein>
<dbReference type="AlphaFoldDB" id="A0AAD8W606"/>
<accession>A0AAD8W606</accession>
<proteinExistence type="predicted"/>